<evidence type="ECO:0000313" key="3">
    <source>
        <dbReference type="EMBL" id="MBR7838258.1"/>
    </source>
</evidence>
<accession>A0A941IUY7</accession>
<dbReference type="EMBL" id="JAGSOG010000272">
    <property type="protein sequence ID" value="MBR7838258.1"/>
    <property type="molecule type" value="Genomic_DNA"/>
</dbReference>
<reference evidence="3" key="1">
    <citation type="submission" date="2021-04" db="EMBL/GenBank/DDBJ databases">
        <title>Genome based classification of Actinospica acidithermotolerans sp. nov., an actinobacterium isolated from an Indonesian hot spring.</title>
        <authorList>
            <person name="Kusuma A.B."/>
            <person name="Putra K.E."/>
            <person name="Nafisah S."/>
            <person name="Loh J."/>
            <person name="Nouioui I."/>
            <person name="Goodfellow M."/>
        </authorList>
    </citation>
    <scope>NUCLEOTIDE SEQUENCE</scope>
    <source>
        <strain evidence="3">CSCA 57</strain>
    </source>
</reference>
<protein>
    <submittedName>
        <fullName evidence="3">Class I SAM-dependent methyltransferase</fullName>
    </submittedName>
</protein>
<keyword evidence="4" id="KW-1185">Reference proteome</keyword>
<organism evidence="3 4">
    <name type="scientific">Actinospica durhamensis</name>
    <dbReference type="NCBI Taxonomy" id="1508375"/>
    <lineage>
        <taxon>Bacteria</taxon>
        <taxon>Bacillati</taxon>
        <taxon>Actinomycetota</taxon>
        <taxon>Actinomycetes</taxon>
        <taxon>Catenulisporales</taxon>
        <taxon>Actinospicaceae</taxon>
        <taxon>Actinospica</taxon>
    </lineage>
</organism>
<evidence type="ECO:0000256" key="1">
    <source>
        <dbReference type="ARBA" id="ARBA00022679"/>
    </source>
</evidence>
<dbReference type="RefSeq" id="WP_212532718.1">
    <property type="nucleotide sequence ID" value="NZ_JAGSOG010000272.1"/>
</dbReference>
<evidence type="ECO:0000313" key="4">
    <source>
        <dbReference type="Proteomes" id="UP000675781"/>
    </source>
</evidence>
<dbReference type="Pfam" id="PF13649">
    <property type="entry name" value="Methyltransf_25"/>
    <property type="match status" value="1"/>
</dbReference>
<keyword evidence="3" id="KW-0489">Methyltransferase</keyword>
<dbReference type="Proteomes" id="UP000675781">
    <property type="component" value="Unassembled WGS sequence"/>
</dbReference>
<proteinExistence type="predicted"/>
<feature type="domain" description="Methyltransferase" evidence="2">
    <location>
        <begin position="38"/>
        <end position="129"/>
    </location>
</feature>
<dbReference type="GO" id="GO:0032259">
    <property type="term" value="P:methylation"/>
    <property type="evidence" value="ECO:0007669"/>
    <property type="project" value="UniProtKB-KW"/>
</dbReference>
<dbReference type="GO" id="GO:0008168">
    <property type="term" value="F:methyltransferase activity"/>
    <property type="evidence" value="ECO:0007669"/>
    <property type="project" value="UniProtKB-KW"/>
</dbReference>
<dbReference type="InterPro" id="IPR041698">
    <property type="entry name" value="Methyltransf_25"/>
</dbReference>
<evidence type="ECO:0000259" key="2">
    <source>
        <dbReference type="Pfam" id="PF13649"/>
    </source>
</evidence>
<dbReference type="SUPFAM" id="SSF53335">
    <property type="entry name" value="S-adenosyl-L-methionine-dependent methyltransferases"/>
    <property type="match status" value="1"/>
</dbReference>
<dbReference type="PANTHER" id="PTHR43861">
    <property type="entry name" value="TRANS-ACONITATE 2-METHYLTRANSFERASE-RELATED"/>
    <property type="match status" value="1"/>
</dbReference>
<keyword evidence="1" id="KW-0808">Transferase</keyword>
<dbReference type="AlphaFoldDB" id="A0A941IUY7"/>
<sequence>MDSVGWDERYRQAPKLWGAAPNRFVAEQLGDRTPGRALDLACGNGRNALWLARTGWRVTAVDFSAVALAAGAEQARAEGLAIEWLQRDVTEYEPDLGAYDAVVIAYLHLSAELRDRALRAAAAALAPGGRLVLVGHDLTNIADGVGGPQDPAVLYTPEAVADALEPLRDVLRVLRAERVTRPVDGEQERQAIDTLVVAEAGVVGAGEVGVDGLGGGGDAD</sequence>
<gene>
    <name evidence="3" type="ORF">KDL01_33610</name>
</gene>
<name>A0A941IUY7_9ACTN</name>
<dbReference type="CDD" id="cd02440">
    <property type="entry name" value="AdoMet_MTases"/>
    <property type="match status" value="1"/>
</dbReference>
<dbReference type="PANTHER" id="PTHR43861:SF3">
    <property type="entry name" value="PUTATIVE (AFU_ORTHOLOGUE AFUA_2G14390)-RELATED"/>
    <property type="match status" value="1"/>
</dbReference>
<dbReference type="InterPro" id="IPR029063">
    <property type="entry name" value="SAM-dependent_MTases_sf"/>
</dbReference>
<comment type="caution">
    <text evidence="3">The sequence shown here is derived from an EMBL/GenBank/DDBJ whole genome shotgun (WGS) entry which is preliminary data.</text>
</comment>
<dbReference type="Gene3D" id="3.40.50.150">
    <property type="entry name" value="Vaccinia Virus protein VP39"/>
    <property type="match status" value="1"/>
</dbReference>